<gene>
    <name evidence="1" type="ORF">AVEN_150893_1</name>
</gene>
<dbReference type="Proteomes" id="UP000499080">
    <property type="component" value="Unassembled WGS sequence"/>
</dbReference>
<name>A0A4Y2C8P8_ARAVE</name>
<reference evidence="1 2" key="1">
    <citation type="journal article" date="2019" name="Sci. Rep.">
        <title>Orb-weaving spider Araneus ventricosus genome elucidates the spidroin gene catalogue.</title>
        <authorList>
            <person name="Kono N."/>
            <person name="Nakamura H."/>
            <person name="Ohtoshi R."/>
            <person name="Moran D.A.P."/>
            <person name="Shinohara A."/>
            <person name="Yoshida Y."/>
            <person name="Fujiwara M."/>
            <person name="Mori M."/>
            <person name="Tomita M."/>
            <person name="Arakawa K."/>
        </authorList>
    </citation>
    <scope>NUCLEOTIDE SEQUENCE [LARGE SCALE GENOMIC DNA]</scope>
</reference>
<dbReference type="EMBL" id="BGPR01000160">
    <property type="protein sequence ID" value="GBM00723.1"/>
    <property type="molecule type" value="Genomic_DNA"/>
</dbReference>
<proteinExistence type="predicted"/>
<dbReference type="AlphaFoldDB" id="A0A4Y2C8P8"/>
<keyword evidence="2" id="KW-1185">Reference proteome</keyword>
<organism evidence="1 2">
    <name type="scientific">Araneus ventricosus</name>
    <name type="common">Orbweaver spider</name>
    <name type="synonym">Epeira ventricosa</name>
    <dbReference type="NCBI Taxonomy" id="182803"/>
    <lineage>
        <taxon>Eukaryota</taxon>
        <taxon>Metazoa</taxon>
        <taxon>Ecdysozoa</taxon>
        <taxon>Arthropoda</taxon>
        <taxon>Chelicerata</taxon>
        <taxon>Arachnida</taxon>
        <taxon>Araneae</taxon>
        <taxon>Araneomorphae</taxon>
        <taxon>Entelegynae</taxon>
        <taxon>Araneoidea</taxon>
        <taxon>Araneidae</taxon>
        <taxon>Araneus</taxon>
    </lineage>
</organism>
<evidence type="ECO:0000313" key="2">
    <source>
        <dbReference type="Proteomes" id="UP000499080"/>
    </source>
</evidence>
<accession>A0A4Y2C8P8</accession>
<dbReference type="OrthoDB" id="6694091at2759"/>
<evidence type="ECO:0000313" key="1">
    <source>
        <dbReference type="EMBL" id="GBM00723.1"/>
    </source>
</evidence>
<protein>
    <submittedName>
        <fullName evidence="1">Uncharacterized protein</fullName>
    </submittedName>
</protein>
<comment type="caution">
    <text evidence="1">The sequence shown here is derived from an EMBL/GenBank/DDBJ whole genome shotgun (WGS) entry which is preliminary data.</text>
</comment>
<sequence length="139" mass="16041">MAVSVYVCGTAQRPLHRVRLQKRQFDYVNQDEHIIEAQEKYKMEFFYHLVDTAINSLEQRLSQLQHHNSYFCFLCHIQELKVASSSVILANCKDLGTILTGEESSDINSLELFEEISVVCSLLEKGFTTFGSFEIDKKK</sequence>